<evidence type="ECO:0000256" key="1">
    <source>
        <dbReference type="ARBA" id="ARBA00023239"/>
    </source>
</evidence>
<dbReference type="OrthoDB" id="9775391at2"/>
<sequence>MKVTKITTAICHAYRTNWVFLKVHTDSGIYGVGEATLEMREKTVEAAIMELERYLVGRDPHDVEAFWHDAYRDSYWRVGPVLMSALSAVEMALWDIKGKDLGVPVYKLLGGKVRDKVPCYANGWFAGSKTPEEFAEKAKIAVGNGFTALKWDPFGSEYMNISPKVFYQALECVEAVKGAVKGKADLLIEGHGRFNIPSAIRIANALAEFDVLWFEEPIPPDHREGLAEVRKKSKVPIAAGERLYNRYEFNEFLRYGCADFWQPDISHAGGIGELKKIAAMAETHYIPICPHNPSGPIANAATLQLAACTPNFYLLETMSSDVAYRKDICNEEVFFENGFMKINDKPGLGIDFFEEEIEKYPYIPRNLRHYQGDLTDIRPADSTSYFK</sequence>
<dbReference type="GO" id="GO:0009063">
    <property type="term" value="P:amino acid catabolic process"/>
    <property type="evidence" value="ECO:0007669"/>
    <property type="project" value="InterPro"/>
</dbReference>
<dbReference type="InterPro" id="IPR029065">
    <property type="entry name" value="Enolase_C-like"/>
</dbReference>
<dbReference type="SMART" id="SM00922">
    <property type="entry name" value="MR_MLE"/>
    <property type="match status" value="1"/>
</dbReference>
<keyword evidence="1" id="KW-0456">Lyase</keyword>
<dbReference type="EMBL" id="ATDL01000002">
    <property type="protein sequence ID" value="ERJ61330.1"/>
    <property type="molecule type" value="Genomic_DNA"/>
</dbReference>
<dbReference type="Pfam" id="PF02746">
    <property type="entry name" value="MR_MLE_N"/>
    <property type="match status" value="1"/>
</dbReference>
<dbReference type="PANTHER" id="PTHR48080">
    <property type="entry name" value="D-GALACTONATE DEHYDRATASE-RELATED"/>
    <property type="match status" value="1"/>
</dbReference>
<dbReference type="Pfam" id="PF13378">
    <property type="entry name" value="MR_MLE_C"/>
    <property type="match status" value="1"/>
</dbReference>
<keyword evidence="4" id="KW-1185">Reference proteome</keyword>
<dbReference type="SUPFAM" id="SSF51604">
    <property type="entry name" value="Enolase C-terminal domain-like"/>
    <property type="match status" value="1"/>
</dbReference>
<protein>
    <recommendedName>
        <fullName evidence="2">Mandelate racemase/muconate lactonizing enzyme C-terminal domain-containing protein</fullName>
    </recommendedName>
</protein>
<evidence type="ECO:0000313" key="4">
    <source>
        <dbReference type="Proteomes" id="UP000016584"/>
    </source>
</evidence>
<dbReference type="CDD" id="cd03316">
    <property type="entry name" value="MR_like"/>
    <property type="match status" value="1"/>
</dbReference>
<dbReference type="SFLD" id="SFLDG00179">
    <property type="entry name" value="mandelate_racemase"/>
    <property type="match status" value="1"/>
</dbReference>
<dbReference type="RefSeq" id="WP_021068456.1">
    <property type="nucleotide sequence ID" value="NZ_ATDL01000002.1"/>
</dbReference>
<gene>
    <name evidence="3" type="ORF">M472_21480</name>
</gene>
<feature type="domain" description="Mandelate racemase/muconate lactonizing enzyme C-terminal" evidence="2">
    <location>
        <begin position="131"/>
        <end position="236"/>
    </location>
</feature>
<dbReference type="Gene3D" id="3.30.390.10">
    <property type="entry name" value="Enolase-like, N-terminal domain"/>
    <property type="match status" value="1"/>
</dbReference>
<dbReference type="SUPFAM" id="SSF54826">
    <property type="entry name" value="Enolase N-terminal domain-like"/>
    <property type="match status" value="1"/>
</dbReference>
<dbReference type="GO" id="GO:0016854">
    <property type="term" value="F:racemase and epimerase activity"/>
    <property type="evidence" value="ECO:0007669"/>
    <property type="project" value="UniProtKB-ARBA"/>
</dbReference>
<dbReference type="InterPro" id="IPR013341">
    <property type="entry name" value="Mandelate_racemase_N_dom"/>
</dbReference>
<dbReference type="STRING" id="1346330.M472_21480"/>
<organism evidence="3 4">
    <name type="scientific">Sphingobacterium paucimobilis HER1398</name>
    <dbReference type="NCBI Taxonomy" id="1346330"/>
    <lineage>
        <taxon>Bacteria</taxon>
        <taxon>Pseudomonadati</taxon>
        <taxon>Bacteroidota</taxon>
        <taxon>Sphingobacteriia</taxon>
        <taxon>Sphingobacteriales</taxon>
        <taxon>Sphingobacteriaceae</taxon>
        <taxon>Sphingobacterium</taxon>
    </lineage>
</organism>
<dbReference type="PROSITE" id="PS00908">
    <property type="entry name" value="MR_MLE_1"/>
    <property type="match status" value="1"/>
</dbReference>
<proteinExistence type="predicted"/>
<dbReference type="PANTHER" id="PTHR48080:SF2">
    <property type="entry name" value="D-GALACTONATE DEHYDRATASE"/>
    <property type="match status" value="1"/>
</dbReference>
<dbReference type="eggNOG" id="COG4948">
    <property type="taxonomic scope" value="Bacteria"/>
</dbReference>
<dbReference type="Proteomes" id="UP000016584">
    <property type="component" value="Unassembled WGS sequence"/>
</dbReference>
<dbReference type="InterPro" id="IPR018110">
    <property type="entry name" value="Mandel_Rmase/mucon_lact_enz_CS"/>
</dbReference>
<dbReference type="AlphaFoldDB" id="U2I1D0"/>
<dbReference type="PATRIC" id="fig|1346330.5.peg.261"/>
<dbReference type="InterPro" id="IPR034593">
    <property type="entry name" value="DgoD-like"/>
</dbReference>
<dbReference type="InterPro" id="IPR013342">
    <property type="entry name" value="Mandelate_racemase_C"/>
</dbReference>
<name>U2I1D0_9SPHI</name>
<evidence type="ECO:0000313" key="3">
    <source>
        <dbReference type="EMBL" id="ERJ61330.1"/>
    </source>
</evidence>
<reference evidence="3 4" key="1">
    <citation type="journal article" date="2013" name="Genome Announc.">
        <title>The Draft Genome Sequence of Sphingomonas paucimobilis Strain HER1398 (Proteobacteria), Host to the Giant PAU Phage, Indicates That It Is a Member of the Genus Sphingobacterium (Bacteroidetes).</title>
        <authorList>
            <person name="White R.A.III."/>
            <person name="Suttle C.A."/>
        </authorList>
    </citation>
    <scope>NUCLEOTIDE SEQUENCE [LARGE SCALE GENOMIC DNA]</scope>
    <source>
        <strain evidence="3 4">HER1398</strain>
    </source>
</reference>
<accession>U2I1D0</accession>
<evidence type="ECO:0000259" key="2">
    <source>
        <dbReference type="SMART" id="SM00922"/>
    </source>
</evidence>
<dbReference type="GO" id="GO:0016829">
    <property type="term" value="F:lyase activity"/>
    <property type="evidence" value="ECO:0007669"/>
    <property type="project" value="UniProtKB-KW"/>
</dbReference>
<dbReference type="NCBIfam" id="NF010624">
    <property type="entry name" value="PRK14017.1"/>
    <property type="match status" value="1"/>
</dbReference>
<dbReference type="SFLD" id="SFLDS00001">
    <property type="entry name" value="Enolase"/>
    <property type="match status" value="1"/>
</dbReference>
<dbReference type="Gene3D" id="3.20.20.120">
    <property type="entry name" value="Enolase-like C-terminal domain"/>
    <property type="match status" value="1"/>
</dbReference>
<comment type="caution">
    <text evidence="3">The sequence shown here is derived from an EMBL/GenBank/DDBJ whole genome shotgun (WGS) entry which is preliminary data.</text>
</comment>
<dbReference type="InterPro" id="IPR036849">
    <property type="entry name" value="Enolase-like_C_sf"/>
</dbReference>
<dbReference type="InterPro" id="IPR029017">
    <property type="entry name" value="Enolase-like_N"/>
</dbReference>